<reference evidence="1" key="2">
    <citation type="submission" date="2020-09" db="EMBL/GenBank/DDBJ databases">
        <authorList>
            <person name="Sun Q."/>
            <person name="Zhou Y."/>
        </authorList>
    </citation>
    <scope>NUCLEOTIDE SEQUENCE</scope>
    <source>
        <strain evidence="1">CGMCC 1.6333</strain>
    </source>
</reference>
<evidence type="ECO:0008006" key="3">
    <source>
        <dbReference type="Google" id="ProtNLM"/>
    </source>
</evidence>
<dbReference type="Proteomes" id="UP000618460">
    <property type="component" value="Unassembled WGS sequence"/>
</dbReference>
<proteinExistence type="predicted"/>
<reference evidence="1" key="1">
    <citation type="journal article" date="2014" name="Int. J. Syst. Evol. Microbiol.">
        <title>Complete genome sequence of Corynebacterium casei LMG S-19264T (=DSM 44701T), isolated from a smear-ripened cheese.</title>
        <authorList>
            <consortium name="US DOE Joint Genome Institute (JGI-PGF)"/>
            <person name="Walter F."/>
            <person name="Albersmeier A."/>
            <person name="Kalinowski J."/>
            <person name="Ruckert C."/>
        </authorList>
    </citation>
    <scope>NUCLEOTIDE SEQUENCE</scope>
    <source>
        <strain evidence="1">CGMCC 1.6333</strain>
    </source>
</reference>
<sequence length="114" mass="13558">MQPNKLTPGYNLMWESSRMMLPEHKQVLRAHEKELNKQTKPLLDEQQITLFSEQINEAFHFRQAIKVKVFDPFETVYRIGEVKQIDGQKQRIKLDTNDGIEWILFQDILNVSIM</sequence>
<dbReference type="EMBL" id="BMLG01000015">
    <property type="protein sequence ID" value="GGM36970.1"/>
    <property type="molecule type" value="Genomic_DNA"/>
</dbReference>
<dbReference type="PANTHER" id="PTHR40051:SF1">
    <property type="entry name" value="YOLD-LIKE FAMILY PROTEIN"/>
    <property type="match status" value="1"/>
</dbReference>
<dbReference type="RefSeq" id="WP_117157135.1">
    <property type="nucleotide sequence ID" value="NZ_BMLG01000015.1"/>
</dbReference>
<name>A0A917WWZ4_9BACI</name>
<gene>
    <name evidence="1" type="ORF">GCM10011351_23950</name>
</gene>
<comment type="caution">
    <text evidence="1">The sequence shown here is derived from an EMBL/GenBank/DDBJ whole genome shotgun (WGS) entry which is preliminary data.</text>
</comment>
<dbReference type="InterPro" id="IPR014962">
    <property type="entry name" value="YolD"/>
</dbReference>
<dbReference type="OrthoDB" id="2376882at2"/>
<dbReference type="AlphaFoldDB" id="A0A917WWZ4"/>
<organism evidence="1 2">
    <name type="scientific">Paraliobacillus quinghaiensis</name>
    <dbReference type="NCBI Taxonomy" id="470815"/>
    <lineage>
        <taxon>Bacteria</taxon>
        <taxon>Bacillati</taxon>
        <taxon>Bacillota</taxon>
        <taxon>Bacilli</taxon>
        <taxon>Bacillales</taxon>
        <taxon>Bacillaceae</taxon>
        <taxon>Paraliobacillus</taxon>
    </lineage>
</organism>
<evidence type="ECO:0000313" key="2">
    <source>
        <dbReference type="Proteomes" id="UP000618460"/>
    </source>
</evidence>
<dbReference type="PANTHER" id="PTHR40051">
    <property type="entry name" value="IG HYPOTHETICAL 15966"/>
    <property type="match status" value="1"/>
</dbReference>
<keyword evidence="2" id="KW-1185">Reference proteome</keyword>
<protein>
    <recommendedName>
        <fullName evidence="3">YolD-like family protein</fullName>
    </recommendedName>
</protein>
<evidence type="ECO:0000313" key="1">
    <source>
        <dbReference type="EMBL" id="GGM36970.1"/>
    </source>
</evidence>
<accession>A0A917WWZ4</accession>
<dbReference type="Pfam" id="PF08863">
    <property type="entry name" value="YolD"/>
    <property type="match status" value="1"/>
</dbReference>